<dbReference type="Pfam" id="PF00575">
    <property type="entry name" value="S1"/>
    <property type="match status" value="1"/>
</dbReference>
<evidence type="ECO:0000259" key="1">
    <source>
        <dbReference type="Pfam" id="PF00575"/>
    </source>
</evidence>
<dbReference type="Proteomes" id="UP000237310">
    <property type="component" value="Unassembled WGS sequence"/>
</dbReference>
<keyword evidence="3" id="KW-1185">Reference proteome</keyword>
<dbReference type="AlphaFoldDB" id="A0A2S5ABH4"/>
<dbReference type="Gene3D" id="2.40.50.140">
    <property type="entry name" value="Nucleic acid-binding proteins"/>
    <property type="match status" value="1"/>
</dbReference>
<dbReference type="GO" id="GO:0003676">
    <property type="term" value="F:nucleic acid binding"/>
    <property type="evidence" value="ECO:0007669"/>
    <property type="project" value="InterPro"/>
</dbReference>
<dbReference type="InterPro" id="IPR012340">
    <property type="entry name" value="NA-bd_OB-fold"/>
</dbReference>
<protein>
    <recommendedName>
        <fullName evidence="1">S1 motif domain-containing protein</fullName>
    </recommendedName>
</protein>
<dbReference type="SUPFAM" id="SSF50249">
    <property type="entry name" value="Nucleic acid-binding proteins"/>
    <property type="match status" value="1"/>
</dbReference>
<name>A0A2S5ABH4_9FLAO</name>
<dbReference type="InterPro" id="IPR003029">
    <property type="entry name" value="S1_domain"/>
</dbReference>
<organism evidence="2 3">
    <name type="scientific">Flavobacterium alvei</name>
    <dbReference type="NCBI Taxonomy" id="2080416"/>
    <lineage>
        <taxon>Bacteria</taxon>
        <taxon>Pseudomonadati</taxon>
        <taxon>Bacteroidota</taxon>
        <taxon>Flavobacteriia</taxon>
        <taxon>Flavobacteriales</taxon>
        <taxon>Flavobacteriaceae</taxon>
        <taxon>Flavobacterium</taxon>
    </lineage>
</organism>
<feature type="domain" description="S1 motif" evidence="1">
    <location>
        <begin position="10"/>
        <end position="49"/>
    </location>
</feature>
<evidence type="ECO:0000313" key="2">
    <source>
        <dbReference type="EMBL" id="POY39918.1"/>
    </source>
</evidence>
<proteinExistence type="predicted"/>
<dbReference type="OrthoDB" id="1376485at2"/>
<reference evidence="2 3" key="1">
    <citation type="submission" date="2018-01" db="EMBL/GenBank/DDBJ databases">
        <authorList>
            <person name="Gaut B.S."/>
            <person name="Morton B.R."/>
            <person name="Clegg M.T."/>
            <person name="Duvall M.R."/>
        </authorList>
    </citation>
    <scope>NUCLEOTIDE SEQUENCE [LARGE SCALE GENOMIC DNA]</scope>
    <source>
        <strain evidence="2 3">HR-AY</strain>
    </source>
</reference>
<accession>A0A2S5ABH4</accession>
<comment type="caution">
    <text evidence="2">The sequence shown here is derived from an EMBL/GenBank/DDBJ whole genome shotgun (WGS) entry which is preliminary data.</text>
</comment>
<sequence length="51" mass="5911">MRKSIFKDFISQLKAGFVSDVNVVVKLHQHVEVKVTEVAEDRKRIQLTMVL</sequence>
<dbReference type="EMBL" id="PQVG01000004">
    <property type="protein sequence ID" value="POY39918.1"/>
    <property type="molecule type" value="Genomic_DNA"/>
</dbReference>
<gene>
    <name evidence="2" type="ORF">C3L50_08795</name>
</gene>
<evidence type="ECO:0000313" key="3">
    <source>
        <dbReference type="Proteomes" id="UP000237310"/>
    </source>
</evidence>